<feature type="compositionally biased region" description="Basic and acidic residues" evidence="1">
    <location>
        <begin position="19"/>
        <end position="30"/>
    </location>
</feature>
<dbReference type="VEuPathDB" id="FungiDB:PHYBLDRAFT_58193"/>
<feature type="compositionally biased region" description="Basic and acidic residues" evidence="1">
    <location>
        <begin position="1"/>
        <end position="12"/>
    </location>
</feature>
<dbReference type="InParanoid" id="A0A167Q687"/>
<protein>
    <submittedName>
        <fullName evidence="2">Uncharacterized protein</fullName>
    </submittedName>
</protein>
<evidence type="ECO:0000313" key="2">
    <source>
        <dbReference type="EMBL" id="OAD79144.1"/>
    </source>
</evidence>
<dbReference type="OrthoDB" id="2223220at2759"/>
<organism evidence="2 3">
    <name type="scientific">Phycomyces blakesleeanus (strain ATCC 8743b / DSM 1359 / FGSC 10004 / NBRC 33097 / NRRL 1555)</name>
    <dbReference type="NCBI Taxonomy" id="763407"/>
    <lineage>
        <taxon>Eukaryota</taxon>
        <taxon>Fungi</taxon>
        <taxon>Fungi incertae sedis</taxon>
        <taxon>Mucoromycota</taxon>
        <taxon>Mucoromycotina</taxon>
        <taxon>Mucoromycetes</taxon>
        <taxon>Mucorales</taxon>
        <taxon>Phycomycetaceae</taxon>
        <taxon>Phycomyces</taxon>
    </lineage>
</organism>
<dbReference type="AlphaFoldDB" id="A0A167Q687"/>
<proteinExistence type="predicted"/>
<dbReference type="GeneID" id="29001182"/>
<name>A0A167Q687_PHYB8</name>
<evidence type="ECO:0000313" key="3">
    <source>
        <dbReference type="Proteomes" id="UP000077315"/>
    </source>
</evidence>
<dbReference type="Proteomes" id="UP000077315">
    <property type="component" value="Unassembled WGS sequence"/>
</dbReference>
<feature type="region of interest" description="Disordered" evidence="1">
    <location>
        <begin position="1"/>
        <end position="30"/>
    </location>
</feature>
<dbReference type="RefSeq" id="XP_018297184.1">
    <property type="nucleotide sequence ID" value="XM_018440276.1"/>
</dbReference>
<dbReference type="EMBL" id="KV440972">
    <property type="protein sequence ID" value="OAD79144.1"/>
    <property type="molecule type" value="Genomic_DNA"/>
</dbReference>
<sequence length="113" mass="12937">MHTPKTSHDLHNESSSNTEHPHTPSEERDPILLDDHFSLQYGNPIEIIHDAPKHAVDTFEPSKDHLPPDLIGHINTVPCQDCRRDPHQKRQGSQRDHLACSEFYHVNGVVEEK</sequence>
<keyword evidence="3" id="KW-1185">Reference proteome</keyword>
<gene>
    <name evidence="2" type="ORF">PHYBLDRAFT_58193</name>
</gene>
<evidence type="ECO:0000256" key="1">
    <source>
        <dbReference type="SAM" id="MobiDB-lite"/>
    </source>
</evidence>
<reference evidence="3" key="1">
    <citation type="submission" date="2015-06" db="EMBL/GenBank/DDBJ databases">
        <title>Expansion of signal transduction pathways in fungi by whole-genome duplication.</title>
        <authorList>
            <consortium name="DOE Joint Genome Institute"/>
            <person name="Corrochano L.M."/>
            <person name="Kuo A."/>
            <person name="Marcet-Houben M."/>
            <person name="Polaino S."/>
            <person name="Salamov A."/>
            <person name="Villalobos J.M."/>
            <person name="Alvarez M.I."/>
            <person name="Avalos J."/>
            <person name="Benito E.P."/>
            <person name="Benoit I."/>
            <person name="Burger G."/>
            <person name="Camino L.P."/>
            <person name="Canovas D."/>
            <person name="Cerda-Olmedo E."/>
            <person name="Cheng J.-F."/>
            <person name="Dominguez A."/>
            <person name="Elias M."/>
            <person name="Eslava A.P."/>
            <person name="Glaser F."/>
            <person name="Grimwood J."/>
            <person name="Gutierrez G."/>
            <person name="Heitman J."/>
            <person name="Henrissat B."/>
            <person name="Iturriaga E.A."/>
            <person name="Lang B.F."/>
            <person name="Lavin J.L."/>
            <person name="Lee S."/>
            <person name="Li W."/>
            <person name="Lindquist E."/>
            <person name="Lopez-Garcia S."/>
            <person name="Luque E.M."/>
            <person name="Marcos A.T."/>
            <person name="Martin J."/>
            <person name="McCluskey K."/>
            <person name="Medina H.R."/>
            <person name="Miralles-Duran A."/>
            <person name="Miyazaki A."/>
            <person name="Munoz-Torres E."/>
            <person name="Oguiza J.A."/>
            <person name="Ohm R."/>
            <person name="Olmedo M."/>
            <person name="Orejas M."/>
            <person name="Ortiz-Castellanos L."/>
            <person name="Pisabarro A.G."/>
            <person name="Rodriguez-Romero J."/>
            <person name="Ruiz-Herrera J."/>
            <person name="Ruiz-Vazquez R."/>
            <person name="Sanz C."/>
            <person name="Schackwitz W."/>
            <person name="Schmutz J."/>
            <person name="Shahriari M."/>
            <person name="Shelest E."/>
            <person name="Silva-Franco F."/>
            <person name="Soanes D."/>
            <person name="Syed K."/>
            <person name="Tagua V.G."/>
            <person name="Talbot N.J."/>
            <person name="Thon M."/>
            <person name="De vries R.P."/>
            <person name="Wiebenga A."/>
            <person name="Yadav J.S."/>
            <person name="Braun E.L."/>
            <person name="Baker S."/>
            <person name="Garre V."/>
            <person name="Horwitz B."/>
            <person name="Torres-Martinez S."/>
            <person name="Idnurm A."/>
            <person name="Herrera-Estrella A."/>
            <person name="Gabaldon T."/>
            <person name="Grigoriev I.V."/>
        </authorList>
    </citation>
    <scope>NUCLEOTIDE SEQUENCE [LARGE SCALE GENOMIC DNA]</scope>
    <source>
        <strain evidence="3">NRRL 1555(-)</strain>
    </source>
</reference>
<accession>A0A167Q687</accession>